<accession>A0ABN9V4F0</accession>
<organism evidence="2 3">
    <name type="scientific">Prorocentrum cordatum</name>
    <dbReference type="NCBI Taxonomy" id="2364126"/>
    <lineage>
        <taxon>Eukaryota</taxon>
        <taxon>Sar</taxon>
        <taxon>Alveolata</taxon>
        <taxon>Dinophyceae</taxon>
        <taxon>Prorocentrales</taxon>
        <taxon>Prorocentraceae</taxon>
        <taxon>Prorocentrum</taxon>
    </lineage>
</organism>
<protein>
    <submittedName>
        <fullName evidence="2">Uncharacterized protein</fullName>
    </submittedName>
</protein>
<evidence type="ECO:0000256" key="1">
    <source>
        <dbReference type="SAM" id="MobiDB-lite"/>
    </source>
</evidence>
<feature type="region of interest" description="Disordered" evidence="1">
    <location>
        <begin position="113"/>
        <end position="146"/>
    </location>
</feature>
<dbReference type="Proteomes" id="UP001189429">
    <property type="component" value="Unassembled WGS sequence"/>
</dbReference>
<comment type="caution">
    <text evidence="2">The sequence shown here is derived from an EMBL/GenBank/DDBJ whole genome shotgun (WGS) entry which is preliminary data.</text>
</comment>
<feature type="compositionally biased region" description="Low complexity" evidence="1">
    <location>
        <begin position="124"/>
        <end position="146"/>
    </location>
</feature>
<dbReference type="EMBL" id="CAUYUJ010016671">
    <property type="protein sequence ID" value="CAK0867685.1"/>
    <property type="molecule type" value="Genomic_DNA"/>
</dbReference>
<keyword evidence="3" id="KW-1185">Reference proteome</keyword>
<reference evidence="2" key="1">
    <citation type="submission" date="2023-10" db="EMBL/GenBank/DDBJ databases">
        <authorList>
            <person name="Chen Y."/>
            <person name="Shah S."/>
            <person name="Dougan E. K."/>
            <person name="Thang M."/>
            <person name="Chan C."/>
        </authorList>
    </citation>
    <scope>NUCLEOTIDE SEQUENCE [LARGE SCALE GENOMIC DNA]</scope>
</reference>
<feature type="region of interest" description="Disordered" evidence="1">
    <location>
        <begin position="187"/>
        <end position="212"/>
    </location>
</feature>
<evidence type="ECO:0000313" key="3">
    <source>
        <dbReference type="Proteomes" id="UP001189429"/>
    </source>
</evidence>
<feature type="compositionally biased region" description="Polar residues" evidence="1">
    <location>
        <begin position="276"/>
        <end position="287"/>
    </location>
</feature>
<evidence type="ECO:0000313" key="2">
    <source>
        <dbReference type="EMBL" id="CAK0867685.1"/>
    </source>
</evidence>
<proteinExistence type="predicted"/>
<feature type="region of interest" description="Disordered" evidence="1">
    <location>
        <begin position="261"/>
        <end position="309"/>
    </location>
</feature>
<name>A0ABN9V4F0_9DINO</name>
<feature type="region of interest" description="Disordered" evidence="1">
    <location>
        <begin position="60"/>
        <end position="87"/>
    </location>
</feature>
<sequence>MPMGRFCRHSVPPPARLQLLTASGRLAADYWVEGRGWDLHRIRADSQCLVAPWKAVWAPAPSAPASPEARSRPPKRAPDEVSGPSTPCKHACVEQAPRLIGEPGALAYPVVRGKTGTRRRGSCRSRATAAAAPTAPAASTAAAAEEGGAEVSAAPCVEATETDKVDAKVQNREHAEIDWVSELGQALRGTGGGAADAGAPQKPPPPDAAGAPRVQELARGPAERPAAGGVGGELAQVRERMSRLRGELAVAITPLRTSVERRRSLAGSTGCGSATRRVQQVGSTAAQPRSAGRRDDSPLFWGRTPKRRR</sequence>
<gene>
    <name evidence="2" type="ORF">PCOR1329_LOCUS54561</name>
</gene>